<evidence type="ECO:0000313" key="2">
    <source>
        <dbReference type="EMBL" id="MCT9000820.1"/>
    </source>
</evidence>
<keyword evidence="1" id="KW-1133">Transmembrane helix</keyword>
<evidence type="ECO:0000313" key="3">
    <source>
        <dbReference type="Proteomes" id="UP001300496"/>
    </source>
</evidence>
<dbReference type="EMBL" id="JAODOR010000001">
    <property type="protein sequence ID" value="MCT9000820.1"/>
    <property type="molecule type" value="Genomic_DNA"/>
</dbReference>
<keyword evidence="3" id="KW-1185">Reference proteome</keyword>
<keyword evidence="1" id="KW-0812">Transmembrane</keyword>
<reference evidence="2 3" key="1">
    <citation type="journal article" date="2024" name="Int. J. Syst. Evol. Microbiol.">
        <title>Microbacterium memoriense sp. nov., a member of the Actinomycetota from marine beach sediment of the north coast of Portugal.</title>
        <authorList>
            <person name="Santos J.D.N.D."/>
            <person name="Klimek D."/>
            <person name="Calusinska M."/>
            <person name="Lobo-da-Cunha A."/>
            <person name="Catita J."/>
            <person name="Goncalves H."/>
            <person name="Gonzalez I."/>
            <person name="Lage O.M."/>
        </authorList>
    </citation>
    <scope>NUCLEOTIDE SEQUENCE [LARGE SCALE GENOMIC DNA]</scope>
    <source>
        <strain evidence="2 3">PMIC_1C1B</strain>
    </source>
</reference>
<comment type="caution">
    <text evidence="2">The sequence shown here is derived from an EMBL/GenBank/DDBJ whole genome shotgun (WGS) entry which is preliminary data.</text>
</comment>
<dbReference type="Proteomes" id="UP001300496">
    <property type="component" value="Unassembled WGS sequence"/>
</dbReference>
<evidence type="ECO:0000256" key="1">
    <source>
        <dbReference type="SAM" id="Phobius"/>
    </source>
</evidence>
<gene>
    <name evidence="2" type="ORF">N4R40_00360</name>
</gene>
<protein>
    <submittedName>
        <fullName evidence="2">Uncharacterized protein</fullName>
    </submittedName>
</protein>
<feature type="transmembrane region" description="Helical" evidence="1">
    <location>
        <begin position="76"/>
        <end position="96"/>
    </location>
</feature>
<proteinExistence type="predicted"/>
<name>A0ABT2P8A7_9MICO</name>
<feature type="transmembrane region" description="Helical" evidence="1">
    <location>
        <begin position="102"/>
        <end position="121"/>
    </location>
</feature>
<keyword evidence="1" id="KW-0472">Membrane</keyword>
<feature type="transmembrane region" description="Helical" evidence="1">
    <location>
        <begin position="45"/>
        <end position="64"/>
    </location>
</feature>
<sequence>MELTALAVALTILAALAFLQVAVACGAPFGKLVWGGAHRVLPARLRAASAASVLLYAGFAWVLIDRAGSAPGGLARIVSWVLFGYFCLGIVMNLASRSRAERWTMASACVVLAIATLALALS</sequence>
<dbReference type="RefSeq" id="WP_261605379.1">
    <property type="nucleotide sequence ID" value="NZ_JAODOR010000001.1"/>
</dbReference>
<accession>A0ABT2P8A7</accession>
<organism evidence="2 3">
    <name type="scientific">Microbacterium memoriense</name>
    <dbReference type="NCBI Taxonomy" id="2978350"/>
    <lineage>
        <taxon>Bacteria</taxon>
        <taxon>Bacillati</taxon>
        <taxon>Actinomycetota</taxon>
        <taxon>Actinomycetes</taxon>
        <taxon>Micrococcales</taxon>
        <taxon>Microbacteriaceae</taxon>
        <taxon>Microbacterium</taxon>
    </lineage>
</organism>